<dbReference type="GO" id="GO:0016402">
    <property type="term" value="F:pristanoyl-CoA oxidase activity"/>
    <property type="evidence" value="ECO:0007669"/>
    <property type="project" value="TreeGrafter"/>
</dbReference>
<dbReference type="InterPro" id="IPR002655">
    <property type="entry name" value="Acyl-CoA_oxidase_C"/>
</dbReference>
<dbReference type="GO" id="GO:0055088">
    <property type="term" value="P:lipid homeostasis"/>
    <property type="evidence" value="ECO:0007669"/>
    <property type="project" value="TreeGrafter"/>
</dbReference>
<evidence type="ECO:0000259" key="9">
    <source>
        <dbReference type="Pfam" id="PF01756"/>
    </source>
</evidence>
<evidence type="ECO:0000313" key="11">
    <source>
        <dbReference type="WBParaSite" id="Hba_17866"/>
    </source>
</evidence>
<evidence type="ECO:0000313" key="10">
    <source>
        <dbReference type="Proteomes" id="UP000095283"/>
    </source>
</evidence>
<sequence length="335" mass="37826">MKNLIEGKENVQFKPYSDYERFMCLNEVLETYDQGLSARLGLHANVNCRSFGFLVIKIFNYCFISAQSATHACVFAQMYVNKKCEGVHAFVLQVRPFVTIGLFHSNEDRFIRVGIIGKGVLASGLASTIAIRSTFEGENNMIMQQTSNILLAKMAKGGSMETPMETMKFLEIEPKPFSGKWSERIVEDVLSAYKWMIYRLIKEISTEYKRLKATNNNLFQVKNQTQVHRAHTLSIAFAEHTIIQWCEDFMKEVTEPELKATLSRLSTLYALFALEKHLATLYIGSFCNGPKFGEGVRSSMREVEKALVPDAVALVDAIAPPDFILHSTLGMSDGR</sequence>
<dbReference type="GO" id="GO:0033540">
    <property type="term" value="P:fatty acid beta-oxidation using acyl-CoA oxidase"/>
    <property type="evidence" value="ECO:0007669"/>
    <property type="project" value="TreeGrafter"/>
</dbReference>
<dbReference type="Gene3D" id="1.20.140.10">
    <property type="entry name" value="Butyryl-CoA Dehydrogenase, subunit A, domain 3"/>
    <property type="match status" value="1"/>
</dbReference>
<keyword evidence="8" id="KW-0443">Lipid metabolism</keyword>
<evidence type="ECO:0000256" key="2">
    <source>
        <dbReference type="ARBA" id="ARBA00005189"/>
    </source>
</evidence>
<dbReference type="Proteomes" id="UP000095283">
    <property type="component" value="Unplaced"/>
</dbReference>
<reference evidence="11" key="1">
    <citation type="submission" date="2016-11" db="UniProtKB">
        <authorList>
            <consortium name="WormBaseParasite"/>
        </authorList>
    </citation>
    <scope>IDENTIFICATION</scope>
</reference>
<proteinExistence type="inferred from homology"/>
<keyword evidence="6" id="KW-0276">Fatty acid metabolism</keyword>
<accession>A0A1I7XJI1</accession>
<dbReference type="InterPro" id="IPR036250">
    <property type="entry name" value="AcylCo_DH-like_C"/>
</dbReference>
<organism evidence="10 11">
    <name type="scientific">Heterorhabditis bacteriophora</name>
    <name type="common">Entomopathogenic nematode worm</name>
    <dbReference type="NCBI Taxonomy" id="37862"/>
    <lineage>
        <taxon>Eukaryota</taxon>
        <taxon>Metazoa</taxon>
        <taxon>Ecdysozoa</taxon>
        <taxon>Nematoda</taxon>
        <taxon>Chromadorea</taxon>
        <taxon>Rhabditida</taxon>
        <taxon>Rhabditina</taxon>
        <taxon>Rhabditomorpha</taxon>
        <taxon>Strongyloidea</taxon>
        <taxon>Heterorhabditidae</taxon>
        <taxon>Heterorhabditis</taxon>
    </lineage>
</organism>
<feature type="domain" description="Acyl-CoA oxidase C-terminal" evidence="9">
    <location>
        <begin position="187"/>
        <end position="335"/>
    </location>
</feature>
<keyword evidence="5" id="KW-0274">FAD</keyword>
<dbReference type="GO" id="GO:0071949">
    <property type="term" value="F:FAD binding"/>
    <property type="evidence" value="ECO:0007669"/>
    <property type="project" value="InterPro"/>
</dbReference>
<comment type="cofactor">
    <cofactor evidence="1">
        <name>FAD</name>
        <dbReference type="ChEBI" id="CHEBI:57692"/>
    </cofactor>
</comment>
<dbReference type="GO" id="GO:0005504">
    <property type="term" value="F:fatty acid binding"/>
    <property type="evidence" value="ECO:0007669"/>
    <property type="project" value="TreeGrafter"/>
</dbReference>
<evidence type="ECO:0000256" key="1">
    <source>
        <dbReference type="ARBA" id="ARBA00001974"/>
    </source>
</evidence>
<evidence type="ECO:0000256" key="5">
    <source>
        <dbReference type="ARBA" id="ARBA00022827"/>
    </source>
</evidence>
<dbReference type="Gene3D" id="2.40.110.10">
    <property type="entry name" value="Butyryl-CoA Dehydrogenase, subunit A, domain 2"/>
    <property type="match status" value="1"/>
</dbReference>
<comment type="pathway">
    <text evidence="2">Lipid metabolism.</text>
</comment>
<dbReference type="PANTHER" id="PTHR10909:SF390">
    <property type="entry name" value="PEROXISOMAL ACYL-COENZYME A OXIDASE 3"/>
    <property type="match status" value="1"/>
</dbReference>
<evidence type="ECO:0000256" key="6">
    <source>
        <dbReference type="ARBA" id="ARBA00022832"/>
    </source>
</evidence>
<dbReference type="GO" id="GO:0005777">
    <property type="term" value="C:peroxisome"/>
    <property type="evidence" value="ECO:0007669"/>
    <property type="project" value="InterPro"/>
</dbReference>
<dbReference type="FunFam" id="1.20.140.10:FF:000007">
    <property type="entry name" value="Acyl-coenzyme A oxidase"/>
    <property type="match status" value="1"/>
</dbReference>
<keyword evidence="10" id="KW-1185">Reference proteome</keyword>
<comment type="similarity">
    <text evidence="3">Belongs to the acyl-CoA oxidase family.</text>
</comment>
<dbReference type="AlphaFoldDB" id="A0A1I7XJI1"/>
<name>A0A1I7XJI1_HETBA</name>
<keyword evidence="4" id="KW-0285">Flavoprotein</keyword>
<dbReference type="WBParaSite" id="Hba_17866">
    <property type="protein sequence ID" value="Hba_17866"/>
    <property type="gene ID" value="Hba_17866"/>
</dbReference>
<evidence type="ECO:0000256" key="4">
    <source>
        <dbReference type="ARBA" id="ARBA00022630"/>
    </source>
</evidence>
<dbReference type="PANTHER" id="PTHR10909">
    <property type="entry name" value="ELECTRON TRANSPORT OXIDOREDUCTASE"/>
    <property type="match status" value="1"/>
</dbReference>
<dbReference type="InterPro" id="IPR012258">
    <property type="entry name" value="Acyl-CoA_oxidase"/>
</dbReference>
<protein>
    <submittedName>
        <fullName evidence="11">ACOX domain-containing protein</fullName>
    </submittedName>
</protein>
<dbReference type="Pfam" id="PF01756">
    <property type="entry name" value="ACOX"/>
    <property type="match status" value="1"/>
</dbReference>
<dbReference type="SUPFAM" id="SSF47203">
    <property type="entry name" value="Acyl-CoA dehydrogenase C-terminal domain-like"/>
    <property type="match status" value="1"/>
</dbReference>
<evidence type="ECO:0000256" key="7">
    <source>
        <dbReference type="ARBA" id="ARBA00023002"/>
    </source>
</evidence>
<evidence type="ECO:0000256" key="8">
    <source>
        <dbReference type="ARBA" id="ARBA00023098"/>
    </source>
</evidence>
<evidence type="ECO:0000256" key="3">
    <source>
        <dbReference type="ARBA" id="ARBA00006288"/>
    </source>
</evidence>
<dbReference type="InterPro" id="IPR046373">
    <property type="entry name" value="Acyl-CoA_Oxase/DH_mid-dom_sf"/>
</dbReference>
<keyword evidence="7" id="KW-0560">Oxidoreductase</keyword>